<name>A0A8H6Q376_9EURO</name>
<accession>A0A8H6Q376</accession>
<dbReference type="PROSITE" id="PS00108">
    <property type="entry name" value="PROTEIN_KINASE_ST"/>
    <property type="match status" value="1"/>
</dbReference>
<comment type="catalytic activity">
    <reaction evidence="10">
        <text>L-threonyl-[protein] + ATP = O-phospho-L-threonyl-[protein] + ADP + H(+)</text>
        <dbReference type="Rhea" id="RHEA:46608"/>
        <dbReference type="Rhea" id="RHEA-COMP:11060"/>
        <dbReference type="Rhea" id="RHEA-COMP:11605"/>
        <dbReference type="ChEBI" id="CHEBI:15378"/>
        <dbReference type="ChEBI" id="CHEBI:30013"/>
        <dbReference type="ChEBI" id="CHEBI:30616"/>
        <dbReference type="ChEBI" id="CHEBI:61977"/>
        <dbReference type="ChEBI" id="CHEBI:456216"/>
        <dbReference type="EC" id="2.7.11.1"/>
    </reaction>
</comment>
<evidence type="ECO:0000256" key="2">
    <source>
        <dbReference type="ARBA" id="ARBA00012513"/>
    </source>
</evidence>
<dbReference type="FunFam" id="1.10.510.10:FF:001913">
    <property type="entry name" value="Serine/threonine-protein kinase, putative (AFU_orthologue AFUA_6G02242)"/>
    <property type="match status" value="1"/>
</dbReference>
<dbReference type="InterPro" id="IPR000719">
    <property type="entry name" value="Prot_kinase_dom"/>
</dbReference>
<dbReference type="EMBL" id="JACBAE010001325">
    <property type="protein sequence ID" value="KAF7164904.1"/>
    <property type="molecule type" value="Genomic_DNA"/>
</dbReference>
<dbReference type="InterPro" id="IPR004294">
    <property type="entry name" value="Carotenoid_Oase"/>
</dbReference>
<evidence type="ECO:0000256" key="5">
    <source>
        <dbReference type="ARBA" id="ARBA00022723"/>
    </source>
</evidence>
<comment type="catalytic activity">
    <reaction evidence="11">
        <text>L-seryl-[protein] + ATP = O-phospho-L-seryl-[protein] + ADP + H(+)</text>
        <dbReference type="Rhea" id="RHEA:17989"/>
        <dbReference type="Rhea" id="RHEA-COMP:9863"/>
        <dbReference type="Rhea" id="RHEA-COMP:11604"/>
        <dbReference type="ChEBI" id="CHEBI:15378"/>
        <dbReference type="ChEBI" id="CHEBI:29999"/>
        <dbReference type="ChEBI" id="CHEBI:30616"/>
        <dbReference type="ChEBI" id="CHEBI:83421"/>
        <dbReference type="ChEBI" id="CHEBI:456216"/>
        <dbReference type="EC" id="2.7.11.1"/>
    </reaction>
</comment>
<dbReference type="PANTHER" id="PTHR47634:SF9">
    <property type="entry name" value="PROTEIN KINASE DOMAIN-CONTAINING PROTEIN-RELATED"/>
    <property type="match status" value="1"/>
</dbReference>
<dbReference type="InterPro" id="IPR008271">
    <property type="entry name" value="Ser/Thr_kinase_AS"/>
</dbReference>
<evidence type="ECO:0000256" key="11">
    <source>
        <dbReference type="ARBA" id="ARBA00048679"/>
    </source>
</evidence>
<gene>
    <name evidence="14" type="ORF">CNMCM5623_009304</name>
</gene>
<organism evidence="14 15">
    <name type="scientific">Aspergillus felis</name>
    <dbReference type="NCBI Taxonomy" id="1287682"/>
    <lineage>
        <taxon>Eukaryota</taxon>
        <taxon>Fungi</taxon>
        <taxon>Dikarya</taxon>
        <taxon>Ascomycota</taxon>
        <taxon>Pezizomycotina</taxon>
        <taxon>Eurotiomycetes</taxon>
        <taxon>Eurotiomycetidae</taxon>
        <taxon>Eurotiales</taxon>
        <taxon>Aspergillaceae</taxon>
        <taxon>Aspergillus</taxon>
        <taxon>Aspergillus subgen. Fumigati</taxon>
    </lineage>
</organism>
<evidence type="ECO:0000256" key="1">
    <source>
        <dbReference type="ARBA" id="ARBA00006787"/>
    </source>
</evidence>
<dbReference type="PANTHER" id="PTHR47634">
    <property type="entry name" value="PROTEIN KINASE DOMAIN-CONTAINING PROTEIN-RELATED"/>
    <property type="match status" value="1"/>
</dbReference>
<dbReference type="InterPro" id="IPR011009">
    <property type="entry name" value="Kinase-like_dom_sf"/>
</dbReference>
<evidence type="ECO:0000313" key="15">
    <source>
        <dbReference type="Proteomes" id="UP000654922"/>
    </source>
</evidence>
<keyword evidence="3" id="KW-0723">Serine/threonine-protein kinase</keyword>
<dbReference type="PROSITE" id="PS50011">
    <property type="entry name" value="PROTEIN_KINASE_DOM"/>
    <property type="match status" value="1"/>
</dbReference>
<dbReference type="InterPro" id="IPR051334">
    <property type="entry name" value="SRPK"/>
</dbReference>
<feature type="binding site" evidence="12">
    <location>
        <position position="476"/>
    </location>
    <ligand>
        <name>Fe cation</name>
        <dbReference type="ChEBI" id="CHEBI:24875"/>
        <note>catalytic</note>
    </ligand>
</feature>
<evidence type="ECO:0000256" key="8">
    <source>
        <dbReference type="ARBA" id="ARBA00022840"/>
    </source>
</evidence>
<dbReference type="AlphaFoldDB" id="A0A8H6Q376"/>
<dbReference type="Gene3D" id="1.10.510.10">
    <property type="entry name" value="Transferase(Phosphotransferase) domain 1"/>
    <property type="match status" value="1"/>
</dbReference>
<dbReference type="GO" id="GO:0000245">
    <property type="term" value="P:spliceosomal complex assembly"/>
    <property type="evidence" value="ECO:0007669"/>
    <property type="project" value="TreeGrafter"/>
</dbReference>
<sequence>MSPFRRLTVTSRRTLFSFARKSLWQLPPDSGPPIPQQELVDEEVCPNYNSATFYPAKPGEVLAKKFQLLVKDHNQPYGSPETFQEHRGRVILRTCLADFEVTGPEGKHVCLVYEPMREPLWILQRRFVDRKLPLPIVKAYIYFLLAGLDHLHAECKVVHTDLKLGNILMSFENENVLTNFIKRQQPMQCKVDGERGRTIYRCHNDFGALDGREIKNMIPKIADFGLAIRLDKPSTRDGMVGEQLGICPIQPDHYRAPEVILGCGWDFKADIWNFGVLLWNILGSKELFQQVHDTNGQYDAKSHLAEMIALLGPPPRELLAKSKAMSEHNWPQPVTNDTGKLCKNAEEFFDGPFFNTEGEVADLDVFREIPKEINGTFYRIMVDLFVPPGAVKEVAIFYAGDPDTLDTIKYDAFGDQVKSNTFTAHHKVDPVTNELVVFGYEAKGLATLNIVTDALDAQGRNTEALWLESPGCDFIHGCAITINFIVLFIWPFETRMGRLKEGSHYWSWHYERPAFIVVPQRPGAPQSAWETEDGKIYEEGSRVHDNAFPFFPPKDGRMPSPNSKADFVRWEFDLSKPTSTTISHPTVVLDLPSEFPRIDESSYIGYTSSFEDEYL</sequence>
<keyword evidence="6" id="KW-0547">Nucleotide-binding</keyword>
<dbReference type="Pfam" id="PF00069">
    <property type="entry name" value="Pkinase"/>
    <property type="match status" value="1"/>
</dbReference>
<feature type="binding site" evidence="12">
    <location>
        <position position="425"/>
    </location>
    <ligand>
        <name>Fe cation</name>
        <dbReference type="ChEBI" id="CHEBI:24875"/>
        <note>catalytic</note>
    </ligand>
</feature>
<evidence type="ECO:0000256" key="10">
    <source>
        <dbReference type="ARBA" id="ARBA00047899"/>
    </source>
</evidence>
<comment type="caution">
    <text evidence="14">The sequence shown here is derived from an EMBL/GenBank/DDBJ whole genome shotgun (WGS) entry which is preliminary data.</text>
</comment>
<dbReference type="GO" id="GO:0005524">
    <property type="term" value="F:ATP binding"/>
    <property type="evidence" value="ECO:0007669"/>
    <property type="project" value="UniProtKB-KW"/>
</dbReference>
<dbReference type="SMART" id="SM00220">
    <property type="entry name" value="S_TKc"/>
    <property type="match status" value="1"/>
</dbReference>
<evidence type="ECO:0000256" key="7">
    <source>
        <dbReference type="ARBA" id="ARBA00022777"/>
    </source>
</evidence>
<evidence type="ECO:0000313" key="14">
    <source>
        <dbReference type="EMBL" id="KAF7164904.1"/>
    </source>
</evidence>
<keyword evidence="7" id="KW-0418">Kinase</keyword>
<keyword evidence="5 12" id="KW-0479">Metal-binding</keyword>
<evidence type="ECO:0000256" key="4">
    <source>
        <dbReference type="ARBA" id="ARBA00022679"/>
    </source>
</evidence>
<dbReference type="GO" id="GO:0050684">
    <property type="term" value="P:regulation of mRNA processing"/>
    <property type="evidence" value="ECO:0007669"/>
    <property type="project" value="TreeGrafter"/>
</dbReference>
<dbReference type="SUPFAM" id="SSF56112">
    <property type="entry name" value="Protein kinase-like (PK-like)"/>
    <property type="match status" value="1"/>
</dbReference>
<keyword evidence="4" id="KW-0808">Transferase</keyword>
<reference evidence="14" key="1">
    <citation type="submission" date="2020-06" db="EMBL/GenBank/DDBJ databases">
        <title>Draft genome sequences of strains closely related to Aspergillus parafelis and Aspergillus hiratsukae.</title>
        <authorList>
            <person name="Dos Santos R.A.C."/>
            <person name="Rivero-Menendez O."/>
            <person name="Steenwyk J.L."/>
            <person name="Mead M.E."/>
            <person name="Goldman G.H."/>
            <person name="Alastruey-Izquierdo A."/>
            <person name="Rokas A."/>
        </authorList>
    </citation>
    <scope>NUCLEOTIDE SEQUENCE</scope>
    <source>
        <strain evidence="14">CNM-CM5623</strain>
    </source>
</reference>
<protein>
    <recommendedName>
        <fullName evidence="2">non-specific serine/threonine protein kinase</fullName>
        <ecNumber evidence="2">2.7.11.1</ecNumber>
    </recommendedName>
</protein>
<proteinExistence type="inferred from homology"/>
<dbReference type="GO" id="GO:0004674">
    <property type="term" value="F:protein serine/threonine kinase activity"/>
    <property type="evidence" value="ECO:0007669"/>
    <property type="project" value="UniProtKB-KW"/>
</dbReference>
<dbReference type="GO" id="GO:0046872">
    <property type="term" value="F:metal ion binding"/>
    <property type="evidence" value="ECO:0007669"/>
    <property type="project" value="UniProtKB-KW"/>
</dbReference>
<dbReference type="Pfam" id="PF03055">
    <property type="entry name" value="RPE65"/>
    <property type="match status" value="1"/>
</dbReference>
<feature type="domain" description="Protein kinase" evidence="13">
    <location>
        <begin position="1"/>
        <end position="349"/>
    </location>
</feature>
<comment type="cofactor">
    <cofactor evidence="12">
        <name>Fe(2+)</name>
        <dbReference type="ChEBI" id="CHEBI:29033"/>
    </cofactor>
    <text evidence="12">Binds 1 Fe(2+) ion per subunit.</text>
</comment>
<dbReference type="Proteomes" id="UP000654922">
    <property type="component" value="Unassembled WGS sequence"/>
</dbReference>
<comment type="similarity">
    <text evidence="1">Belongs to the carotenoid oxygenase family.</text>
</comment>
<dbReference type="EC" id="2.7.11.1" evidence="2"/>
<evidence type="ECO:0000256" key="3">
    <source>
        <dbReference type="ARBA" id="ARBA00022527"/>
    </source>
</evidence>
<dbReference type="OrthoDB" id="5979581at2759"/>
<evidence type="ECO:0000256" key="9">
    <source>
        <dbReference type="ARBA" id="ARBA00023004"/>
    </source>
</evidence>
<keyword evidence="8" id="KW-0067">ATP-binding</keyword>
<evidence type="ECO:0000259" key="13">
    <source>
        <dbReference type="PROSITE" id="PS50011"/>
    </source>
</evidence>
<dbReference type="GO" id="GO:0016702">
    <property type="term" value="F:oxidoreductase activity, acting on single donors with incorporation of molecular oxygen, incorporation of two atoms of oxygen"/>
    <property type="evidence" value="ECO:0007669"/>
    <property type="project" value="InterPro"/>
</dbReference>
<keyword evidence="9 12" id="KW-0408">Iron</keyword>
<evidence type="ECO:0000256" key="6">
    <source>
        <dbReference type="ARBA" id="ARBA00022741"/>
    </source>
</evidence>
<evidence type="ECO:0000256" key="12">
    <source>
        <dbReference type="PIRSR" id="PIRSR604294-1"/>
    </source>
</evidence>